<reference evidence="11" key="1">
    <citation type="submission" date="2021-03" db="EMBL/GenBank/DDBJ databases">
        <authorList>
            <person name="Lu T."/>
            <person name="Wang Q."/>
            <person name="Han X."/>
        </authorList>
    </citation>
    <scope>NUCLEOTIDE SEQUENCE</scope>
    <source>
        <strain evidence="11">WQ 2009</strain>
    </source>
</reference>
<dbReference type="EC" id="2.3.3.9" evidence="2"/>
<evidence type="ECO:0000259" key="9">
    <source>
        <dbReference type="Pfam" id="PF20656"/>
    </source>
</evidence>
<dbReference type="Pfam" id="PF20659">
    <property type="entry name" value="MS_C"/>
    <property type="match status" value="1"/>
</dbReference>
<dbReference type="Pfam" id="PF01274">
    <property type="entry name" value="MS_TIM-barrel"/>
    <property type="match status" value="1"/>
</dbReference>
<dbReference type="InterPro" id="IPR006252">
    <property type="entry name" value="Malate_synthA"/>
</dbReference>
<dbReference type="InterPro" id="IPR048355">
    <property type="entry name" value="MS_C"/>
</dbReference>
<name>A0A8T4HAL6_9SPHI</name>
<dbReference type="Gene3D" id="1.20.1220.12">
    <property type="entry name" value="Malate synthase, domain III"/>
    <property type="match status" value="1"/>
</dbReference>
<dbReference type="GO" id="GO:0004474">
    <property type="term" value="F:malate synthase activity"/>
    <property type="evidence" value="ECO:0007669"/>
    <property type="project" value="UniProtKB-EC"/>
</dbReference>
<dbReference type="FunFam" id="1.20.1220.12:FF:000001">
    <property type="entry name" value="Malate synthase"/>
    <property type="match status" value="1"/>
</dbReference>
<evidence type="ECO:0000256" key="3">
    <source>
        <dbReference type="ARBA" id="ARBA00022435"/>
    </source>
</evidence>
<dbReference type="EMBL" id="JAGKSB010000012">
    <property type="protein sequence ID" value="MBP3944052.1"/>
    <property type="molecule type" value="Genomic_DNA"/>
</dbReference>
<dbReference type="GO" id="GO:0006097">
    <property type="term" value="P:glyoxylate cycle"/>
    <property type="evidence" value="ECO:0007669"/>
    <property type="project" value="UniProtKB-KW"/>
</dbReference>
<dbReference type="PANTHER" id="PTHR42902:SF1">
    <property type="entry name" value="MALATE SYNTHASE 1-RELATED"/>
    <property type="match status" value="1"/>
</dbReference>
<proteinExistence type="inferred from homology"/>
<dbReference type="PIRSF" id="PIRSF001363">
    <property type="entry name" value="Malate_synth"/>
    <property type="match status" value="1"/>
</dbReference>
<keyword evidence="4" id="KW-0816">Tricarboxylic acid cycle</keyword>
<comment type="caution">
    <text evidence="11">The sequence shown here is derived from an EMBL/GenBank/DDBJ whole genome shotgun (WGS) entry which is preliminary data.</text>
</comment>
<feature type="domain" description="Malate synthase TIM barrel" evidence="8">
    <location>
        <begin position="154"/>
        <end position="398"/>
    </location>
</feature>
<dbReference type="FunFam" id="3.20.20.360:FF:000001">
    <property type="entry name" value="Malate synthase"/>
    <property type="match status" value="1"/>
</dbReference>
<comment type="similarity">
    <text evidence="1">Belongs to the malate synthase family.</text>
</comment>
<keyword evidence="12" id="KW-1185">Reference proteome</keyword>
<feature type="domain" description="Malate synthase N-terminal" evidence="9">
    <location>
        <begin position="16"/>
        <end position="66"/>
    </location>
</feature>
<keyword evidence="5 11" id="KW-0808">Transferase</keyword>
<feature type="active site" description="Proton acceptor" evidence="7">
    <location>
        <position position="158"/>
    </location>
</feature>
<organism evidence="11 12">
    <name type="scientific">Rhinopithecimicrobium faecis</name>
    <dbReference type="NCBI Taxonomy" id="2820698"/>
    <lineage>
        <taxon>Bacteria</taxon>
        <taxon>Pseudomonadati</taxon>
        <taxon>Bacteroidota</taxon>
        <taxon>Sphingobacteriia</taxon>
        <taxon>Sphingobacteriales</taxon>
        <taxon>Sphingobacteriaceae</taxon>
        <taxon>Rhinopithecimicrobium</taxon>
    </lineage>
</organism>
<evidence type="ECO:0000313" key="12">
    <source>
        <dbReference type="Proteomes" id="UP000679691"/>
    </source>
</evidence>
<dbReference type="SUPFAM" id="SSF51645">
    <property type="entry name" value="Malate synthase G"/>
    <property type="match status" value="1"/>
</dbReference>
<evidence type="ECO:0000256" key="2">
    <source>
        <dbReference type="ARBA" id="ARBA00012636"/>
    </source>
</evidence>
<dbReference type="Proteomes" id="UP000679691">
    <property type="component" value="Unassembled WGS sequence"/>
</dbReference>
<dbReference type="GO" id="GO:0005737">
    <property type="term" value="C:cytoplasm"/>
    <property type="evidence" value="ECO:0007669"/>
    <property type="project" value="TreeGrafter"/>
</dbReference>
<dbReference type="PANTHER" id="PTHR42902">
    <property type="entry name" value="MALATE SYNTHASE"/>
    <property type="match status" value="1"/>
</dbReference>
<dbReference type="InterPro" id="IPR044856">
    <property type="entry name" value="Malate_synth_C_sf"/>
</dbReference>
<accession>A0A8T4HAL6</accession>
<keyword evidence="3" id="KW-0329">Glyoxylate bypass</keyword>
<dbReference type="Gene3D" id="3.20.20.360">
    <property type="entry name" value="Malate synthase, domain 3"/>
    <property type="match status" value="1"/>
</dbReference>
<evidence type="ECO:0000256" key="4">
    <source>
        <dbReference type="ARBA" id="ARBA00022532"/>
    </source>
</evidence>
<evidence type="ECO:0000256" key="7">
    <source>
        <dbReference type="PIRSR" id="PIRSR001363-1"/>
    </source>
</evidence>
<dbReference type="Pfam" id="PF20656">
    <property type="entry name" value="MS_N"/>
    <property type="match status" value="1"/>
</dbReference>
<evidence type="ECO:0000256" key="1">
    <source>
        <dbReference type="ARBA" id="ARBA00006394"/>
    </source>
</evidence>
<keyword evidence="11" id="KW-0012">Acyltransferase</keyword>
<evidence type="ECO:0000256" key="6">
    <source>
        <dbReference type="ARBA" id="ARBA00047918"/>
    </source>
</evidence>
<protein>
    <recommendedName>
        <fullName evidence="2">malate synthase</fullName>
        <ecNumber evidence="2">2.3.3.9</ecNumber>
    </recommendedName>
</protein>
<dbReference type="InterPro" id="IPR048356">
    <property type="entry name" value="MS_N"/>
</dbReference>
<feature type="active site" description="Proton donor" evidence="7">
    <location>
        <position position="438"/>
    </location>
</feature>
<sequence>MSLGLKELQIDATPNAHASKILSPDVLQFLLTLHKEFNERRLFLLRERERQQQDFNRGVFPKFKTVAAKSWKVTAIPLDLQQRTVEITGPADRKMIINALNSEANTFMVDLEDSLSPTWHNVLQGQQNIFDAVRGKIDYEENGKSYRLKEETAVLIVRPRGLHLQESHVLIGEDEIAASLFDFGIFFFKNAKHLLSKGTGPYLYLPKLEDAAEAAWWAEVFHFSERHIGLPPESIKATVLAETITASFQLAPIIFELRNYIVGINCGRWDYIFSYIKKFHSQEDCMLPDRNTVLMSSPFMEAYTSLVIQTCHRHGILAIGGMAAQIPIKGDDARNDIAFEKVRLDKVREVQAGHDGTWVAHPAMVAVAREAFESYMTTANQLQKPISNRVITEHELLQANLGEVTAAGVMDNIHLSITYLSRWLKGQGAVAINHLMEDAATVEIARAQLWQWRRNHVFMADGQRLTAQHYKELKEQVLQKIPAVDLLDTHTNTAIALLEELVTAREFIPFAISLAYKKLTDEKFN</sequence>
<dbReference type="NCBIfam" id="TIGR01344">
    <property type="entry name" value="malate_syn_A"/>
    <property type="match status" value="1"/>
</dbReference>
<feature type="domain" description="Malate synthase C-terminal" evidence="10">
    <location>
        <begin position="404"/>
        <end position="519"/>
    </location>
</feature>
<evidence type="ECO:0000259" key="8">
    <source>
        <dbReference type="Pfam" id="PF01274"/>
    </source>
</evidence>
<evidence type="ECO:0000259" key="10">
    <source>
        <dbReference type="Pfam" id="PF20659"/>
    </source>
</evidence>
<dbReference type="InterPro" id="IPR011076">
    <property type="entry name" value="Malate_synth_sf"/>
</dbReference>
<dbReference type="RefSeq" id="WP_353547558.1">
    <property type="nucleotide sequence ID" value="NZ_JAGKSB010000012.1"/>
</dbReference>
<evidence type="ECO:0000313" key="11">
    <source>
        <dbReference type="EMBL" id="MBP3944052.1"/>
    </source>
</evidence>
<dbReference type="GO" id="GO:0006099">
    <property type="term" value="P:tricarboxylic acid cycle"/>
    <property type="evidence" value="ECO:0007669"/>
    <property type="project" value="UniProtKB-KW"/>
</dbReference>
<evidence type="ECO:0000256" key="5">
    <source>
        <dbReference type="ARBA" id="ARBA00022679"/>
    </source>
</evidence>
<dbReference type="InterPro" id="IPR001465">
    <property type="entry name" value="Malate_synthase_TIM"/>
</dbReference>
<dbReference type="InterPro" id="IPR046363">
    <property type="entry name" value="MS_N_TIM-barrel_dom"/>
</dbReference>
<dbReference type="AlphaFoldDB" id="A0A8T4HAL6"/>
<comment type="catalytic activity">
    <reaction evidence="6">
        <text>glyoxylate + acetyl-CoA + H2O = (S)-malate + CoA + H(+)</text>
        <dbReference type="Rhea" id="RHEA:18181"/>
        <dbReference type="ChEBI" id="CHEBI:15377"/>
        <dbReference type="ChEBI" id="CHEBI:15378"/>
        <dbReference type="ChEBI" id="CHEBI:15589"/>
        <dbReference type="ChEBI" id="CHEBI:36655"/>
        <dbReference type="ChEBI" id="CHEBI:57287"/>
        <dbReference type="ChEBI" id="CHEBI:57288"/>
        <dbReference type="EC" id="2.3.3.9"/>
    </reaction>
</comment>
<gene>
    <name evidence="11" type="primary">aceB</name>
    <name evidence="11" type="ORF">J5U18_10855</name>
</gene>